<evidence type="ECO:0000313" key="3">
    <source>
        <dbReference type="Proteomes" id="UP000698242"/>
    </source>
</evidence>
<name>A0A921TC87_9RHOB</name>
<keyword evidence="3" id="KW-1185">Reference proteome</keyword>
<keyword evidence="1" id="KW-0732">Signal</keyword>
<protein>
    <submittedName>
        <fullName evidence="2">Prokaryotic membrane lipoprotein lipid attachment site domain containing protein</fullName>
    </submittedName>
</protein>
<dbReference type="EMBL" id="APKE01000026">
    <property type="protein sequence ID" value="KAF0675388.1"/>
    <property type="molecule type" value="Genomic_DNA"/>
</dbReference>
<dbReference type="PROSITE" id="PS51257">
    <property type="entry name" value="PROKAR_LIPOPROTEIN"/>
    <property type="match status" value="1"/>
</dbReference>
<dbReference type="Proteomes" id="UP000698242">
    <property type="component" value="Unassembled WGS sequence"/>
</dbReference>
<evidence type="ECO:0000313" key="2">
    <source>
        <dbReference type="EMBL" id="KAF0675388.1"/>
    </source>
</evidence>
<keyword evidence="2" id="KW-0449">Lipoprotein</keyword>
<feature type="signal peptide" evidence="1">
    <location>
        <begin position="1"/>
        <end position="18"/>
    </location>
</feature>
<proteinExistence type="predicted"/>
<organism evidence="2 3">
    <name type="scientific">Profundibacterium mesophilum KAUST100406-0324</name>
    <dbReference type="NCBI Taxonomy" id="1037889"/>
    <lineage>
        <taxon>Bacteria</taxon>
        <taxon>Pseudomonadati</taxon>
        <taxon>Pseudomonadota</taxon>
        <taxon>Alphaproteobacteria</taxon>
        <taxon>Rhodobacterales</taxon>
        <taxon>Roseobacteraceae</taxon>
        <taxon>Profundibacterium</taxon>
    </lineage>
</organism>
<comment type="caution">
    <text evidence="2">The sequence shown here is derived from an EMBL/GenBank/DDBJ whole genome shotgun (WGS) entry which is preliminary data.</text>
</comment>
<sequence>MARFAWVALALSGLAACAAPMPESGPTYFDQSPDAGRGTAFGSYDPYAAGRSARDVELEGDTQVLPSRPGEPVITSAELAAAGLPAGGIVGGSAQNPVVPSMAPGRREASIVVDTDNPGISDEQDFQAVSGRVSIEDDKERIAAQREAYRVIQPTALPRRSGGEGPNIVDYALRSTNKVGESLYSRSGFNAQSKFLRGCASYASSDLAQQAFLAEGGPEKDRLGLDPDGDGFACYWDPAPFRKVRG</sequence>
<evidence type="ECO:0000256" key="1">
    <source>
        <dbReference type="SAM" id="SignalP"/>
    </source>
</evidence>
<reference evidence="2" key="1">
    <citation type="submission" date="2013-03" db="EMBL/GenBank/DDBJ databases">
        <title>Genome Sequence of the Profundibacterium mesophilum strain KAUST100406-0324T from Red Sea, a novel genus in the family Rhodobacteraceae.</title>
        <authorList>
            <person name="Essack M."/>
            <person name="Alam I."/>
            <person name="Lafi F."/>
            <person name="Alawi W."/>
            <person name="Kamanu F."/>
            <person name="Al-Suwailem A."/>
            <person name="Lee O.O."/>
            <person name="Xu Y."/>
            <person name="Bajic V."/>
            <person name="Qian P.-Y."/>
            <person name="Archer J."/>
        </authorList>
    </citation>
    <scope>NUCLEOTIDE SEQUENCE</scope>
    <source>
        <strain evidence="2">KAUST100406-0324</strain>
    </source>
</reference>
<feature type="chain" id="PRO_5038116354" evidence="1">
    <location>
        <begin position="19"/>
        <end position="246"/>
    </location>
</feature>
<dbReference type="RefSeq" id="WP_236549781.1">
    <property type="nucleotide sequence ID" value="NZ_APKE01000026.1"/>
</dbReference>
<accession>A0A921TC87</accession>
<gene>
    <name evidence="2" type="ORF">PMES_02278</name>
</gene>
<dbReference type="AlphaFoldDB" id="A0A921TC87"/>